<name>A0ABV8XGZ8_9GAMM</name>
<dbReference type="PROSITE" id="PS51898">
    <property type="entry name" value="TYR_RECOMBINASE"/>
    <property type="match status" value="1"/>
</dbReference>
<dbReference type="InterPro" id="IPR013762">
    <property type="entry name" value="Integrase-like_cat_sf"/>
</dbReference>
<protein>
    <submittedName>
        <fullName evidence="7">Tyrosine-type recombinase/integrase</fullName>
    </submittedName>
</protein>
<evidence type="ECO:0000259" key="6">
    <source>
        <dbReference type="PROSITE" id="PS51900"/>
    </source>
</evidence>
<dbReference type="Proteomes" id="UP001596015">
    <property type="component" value="Unassembled WGS sequence"/>
</dbReference>
<evidence type="ECO:0000259" key="5">
    <source>
        <dbReference type="PROSITE" id="PS51898"/>
    </source>
</evidence>
<dbReference type="Gene3D" id="1.10.150.130">
    <property type="match status" value="1"/>
</dbReference>
<dbReference type="CDD" id="cd00796">
    <property type="entry name" value="INT_Rci_Hp1_C"/>
    <property type="match status" value="1"/>
</dbReference>
<gene>
    <name evidence="7" type="ORF">ACFO0E_13375</name>
</gene>
<dbReference type="PANTHER" id="PTHR30349:SF93">
    <property type="entry name" value="FELS-2 PROPHAGE PROTEIN"/>
    <property type="match status" value="1"/>
</dbReference>
<dbReference type="Pfam" id="PF24624">
    <property type="entry name" value="Int_N"/>
    <property type="match status" value="1"/>
</dbReference>
<dbReference type="InterPro" id="IPR050090">
    <property type="entry name" value="Tyrosine_recombinase_XerCD"/>
</dbReference>
<feature type="domain" description="Tyr recombinase" evidence="5">
    <location>
        <begin position="160"/>
        <end position="323"/>
    </location>
</feature>
<evidence type="ECO:0000256" key="3">
    <source>
        <dbReference type="ARBA" id="ARBA00023172"/>
    </source>
</evidence>
<keyword evidence="1" id="KW-0229">DNA integration</keyword>
<dbReference type="InterPro" id="IPR002104">
    <property type="entry name" value="Integrase_catalytic"/>
</dbReference>
<dbReference type="Pfam" id="PF00589">
    <property type="entry name" value="Phage_integrase"/>
    <property type="match status" value="1"/>
</dbReference>
<dbReference type="InterPro" id="IPR010998">
    <property type="entry name" value="Integrase_recombinase_N"/>
</dbReference>
<evidence type="ECO:0000256" key="4">
    <source>
        <dbReference type="PROSITE-ProRule" id="PRU01248"/>
    </source>
</evidence>
<accession>A0ABV8XGZ8</accession>
<dbReference type="SUPFAM" id="SSF56349">
    <property type="entry name" value="DNA breaking-rejoining enzymes"/>
    <property type="match status" value="1"/>
</dbReference>
<dbReference type="RefSeq" id="WP_246940068.1">
    <property type="nucleotide sequence ID" value="NZ_JAKGAK010000003.1"/>
</dbReference>
<dbReference type="Gene3D" id="1.10.443.10">
    <property type="entry name" value="Intergrase catalytic core"/>
    <property type="match status" value="1"/>
</dbReference>
<keyword evidence="3" id="KW-0233">DNA recombination</keyword>
<dbReference type="PROSITE" id="PS51900">
    <property type="entry name" value="CB"/>
    <property type="match status" value="1"/>
</dbReference>
<feature type="domain" description="Core-binding (CB)" evidence="6">
    <location>
        <begin position="55"/>
        <end position="138"/>
    </location>
</feature>
<dbReference type="PANTHER" id="PTHR30349">
    <property type="entry name" value="PHAGE INTEGRASE-RELATED"/>
    <property type="match status" value="1"/>
</dbReference>
<evidence type="ECO:0000256" key="1">
    <source>
        <dbReference type="ARBA" id="ARBA00022908"/>
    </source>
</evidence>
<evidence type="ECO:0000313" key="7">
    <source>
        <dbReference type="EMBL" id="MFC4417390.1"/>
    </source>
</evidence>
<reference evidence="8" key="1">
    <citation type="journal article" date="2019" name="Int. J. Syst. Evol. Microbiol.">
        <title>The Global Catalogue of Microorganisms (GCM) 10K type strain sequencing project: providing services to taxonomists for standard genome sequencing and annotation.</title>
        <authorList>
            <consortium name="The Broad Institute Genomics Platform"/>
            <consortium name="The Broad Institute Genome Sequencing Center for Infectious Disease"/>
            <person name="Wu L."/>
            <person name="Ma J."/>
        </authorList>
    </citation>
    <scope>NUCLEOTIDE SEQUENCE [LARGE SCALE GENOMIC DNA]</scope>
    <source>
        <strain evidence="8">CCUG 49679</strain>
    </source>
</reference>
<dbReference type="InterPro" id="IPR011010">
    <property type="entry name" value="DNA_brk_join_enz"/>
</dbReference>
<comment type="caution">
    <text evidence="7">The sequence shown here is derived from an EMBL/GenBank/DDBJ whole genome shotgun (WGS) entry which is preliminary data.</text>
</comment>
<organism evidence="7 8">
    <name type="scientific">Chromohalobacter beijerinckii</name>
    <dbReference type="NCBI Taxonomy" id="86179"/>
    <lineage>
        <taxon>Bacteria</taxon>
        <taxon>Pseudomonadati</taxon>
        <taxon>Pseudomonadota</taxon>
        <taxon>Gammaproteobacteria</taxon>
        <taxon>Oceanospirillales</taxon>
        <taxon>Halomonadaceae</taxon>
        <taxon>Chromohalobacter</taxon>
    </lineage>
</organism>
<dbReference type="EMBL" id="JBHSEO010000057">
    <property type="protein sequence ID" value="MFC4417390.1"/>
    <property type="molecule type" value="Genomic_DNA"/>
</dbReference>
<evidence type="ECO:0000313" key="8">
    <source>
        <dbReference type="Proteomes" id="UP001596015"/>
    </source>
</evidence>
<keyword evidence="8" id="KW-1185">Reference proteome</keyword>
<dbReference type="InterPro" id="IPR044068">
    <property type="entry name" value="CB"/>
</dbReference>
<keyword evidence="2 4" id="KW-0238">DNA-binding</keyword>
<proteinExistence type="predicted"/>
<sequence length="336" mass="38276">MTIKKTKTGWQVDIQPGGRGFKRYRKSFKTQGEAKRFESKVRAIVDGGETYTPPKKDRRKLSHFIEFWFQVHGGSLKDGQARRKKLHYLCDLLGDPILLTLKPSDIAHFRQQRLETGKTPNTVNHDIGYLRAVVNVAIRMDEWKGDNSFSAVKALRLPENELTYLSNEQIQRLFEALKISRSRDVSLIVWLCLKTGARWSEAQTLRSEMVRNQSVTFANTKNGRSRTVAISDDLYHALKAHGPSVGRIFRHDAYEAFTNALSRAGITLPRGQRTHVLRHTFASHFVMNGGDLLTLQKILGHRTLQMTMRYAHLSPGHLKEAVKFGPRISVDTSLTL</sequence>
<dbReference type="InterPro" id="IPR057084">
    <property type="entry name" value="Int_N"/>
</dbReference>
<evidence type="ECO:0000256" key="2">
    <source>
        <dbReference type="ARBA" id="ARBA00023125"/>
    </source>
</evidence>